<sequence>MPLPETVTIACGQLSARLRPSWGGRMTHLHHANHGDILVPTTEEAFDPFNWPRAGAYPLFPYHNRLYGGSFVHAGVRHDLLPHPALAPDAMHGPAHRRSWDISSLSSDRCALVLDYKADEEWPFSFRAEQSFRLEDECLTVELSITSLADRPAPVSLGWHPYFAAGLGCDARTDAKLQFPLDARNVPTGQPAVPRPEPAIPAATGYTLHFTDWSNARVGSGRFSLLLEADPVFSHLAVHRMDRHLCLEPVSMAAGALGLPETSRKGQGVETISPGERLSGRIRVSIDTDHGP</sequence>
<dbReference type="Gene3D" id="2.70.98.10">
    <property type="match status" value="1"/>
</dbReference>
<dbReference type="CDD" id="cd09021">
    <property type="entry name" value="Aldose_epim_Ec_YphB"/>
    <property type="match status" value="1"/>
</dbReference>
<gene>
    <name evidence="1" type="ORF">RS75_12180</name>
</gene>
<name>A0ABR5CRT7_9HYPH</name>
<dbReference type="Proteomes" id="UP000052068">
    <property type="component" value="Unassembled WGS sequence"/>
</dbReference>
<dbReference type="SUPFAM" id="SSF74650">
    <property type="entry name" value="Galactose mutarotase-like"/>
    <property type="match status" value="1"/>
</dbReference>
<accession>A0ABR5CRT7</accession>
<evidence type="ECO:0000313" key="1">
    <source>
        <dbReference type="EMBL" id="KJF67520.1"/>
    </source>
</evidence>
<dbReference type="RefSeq" id="WP_045020739.1">
    <property type="nucleotide sequence ID" value="NZ_JWJH01000010.1"/>
</dbReference>
<dbReference type="InterPro" id="IPR011013">
    <property type="entry name" value="Gal_mutarotase_sf_dom"/>
</dbReference>
<organism evidence="1 2">
    <name type="scientific">Rhizobium nepotum 39/7</name>
    <dbReference type="NCBI Taxonomy" id="1368418"/>
    <lineage>
        <taxon>Bacteria</taxon>
        <taxon>Pseudomonadati</taxon>
        <taxon>Pseudomonadota</taxon>
        <taxon>Alphaproteobacteria</taxon>
        <taxon>Hyphomicrobiales</taxon>
        <taxon>Rhizobiaceae</taxon>
        <taxon>Rhizobium/Agrobacterium group</taxon>
        <taxon>Rhizobium</taxon>
    </lineage>
</organism>
<keyword evidence="2" id="KW-1185">Reference proteome</keyword>
<evidence type="ECO:0000313" key="2">
    <source>
        <dbReference type="Proteomes" id="UP000052068"/>
    </source>
</evidence>
<proteinExistence type="predicted"/>
<reference evidence="1 2" key="1">
    <citation type="submission" date="2015-03" db="EMBL/GenBank/DDBJ databases">
        <title>Draft Genome Sequences of Agrobacterium nepotum Strain 39/7T (= CFBP 7436T = LMG 26435T) and Agrobacterium sp. Strain KFB 330 (= CFBP 8308 = LMG 28674).</title>
        <authorList>
            <person name="Kuzmanovic N."/>
            <person name="Pulawska J."/>
            <person name="Obradovic A."/>
        </authorList>
    </citation>
    <scope>NUCLEOTIDE SEQUENCE [LARGE SCALE GENOMIC DNA]</scope>
    <source>
        <strain evidence="1 2">39/7</strain>
    </source>
</reference>
<dbReference type="EMBL" id="JWJH01000010">
    <property type="protein sequence ID" value="KJF67520.1"/>
    <property type="molecule type" value="Genomic_DNA"/>
</dbReference>
<comment type="caution">
    <text evidence="1">The sequence shown here is derived from an EMBL/GenBank/DDBJ whole genome shotgun (WGS) entry which is preliminary data.</text>
</comment>
<protein>
    <submittedName>
        <fullName evidence="1">Galactose mutarotase</fullName>
    </submittedName>
</protein>
<dbReference type="Pfam" id="PF01263">
    <property type="entry name" value="Aldose_epim"/>
    <property type="match status" value="1"/>
</dbReference>
<dbReference type="InterPro" id="IPR014718">
    <property type="entry name" value="GH-type_carb-bd"/>
</dbReference>
<dbReference type="InterPro" id="IPR008183">
    <property type="entry name" value="Aldose_1/G6P_1-epimerase"/>
</dbReference>